<evidence type="ECO:0008006" key="2">
    <source>
        <dbReference type="Google" id="ProtNLM"/>
    </source>
</evidence>
<accession>A0A645I3W6</accession>
<protein>
    <recommendedName>
        <fullName evidence="2">Alkaline shock protein 23</fullName>
    </recommendedName>
</protein>
<gene>
    <name evidence="1" type="ORF">SDC9_190663</name>
</gene>
<organism evidence="1">
    <name type="scientific">bioreactor metagenome</name>
    <dbReference type="NCBI Taxonomy" id="1076179"/>
    <lineage>
        <taxon>unclassified sequences</taxon>
        <taxon>metagenomes</taxon>
        <taxon>ecological metagenomes</taxon>
    </lineage>
</organism>
<comment type="caution">
    <text evidence="1">The sequence shown here is derived from an EMBL/GenBank/DDBJ whole genome shotgun (WGS) entry which is preliminary data.</text>
</comment>
<reference evidence="1" key="1">
    <citation type="submission" date="2019-08" db="EMBL/GenBank/DDBJ databases">
        <authorList>
            <person name="Kucharzyk K."/>
            <person name="Murdoch R.W."/>
            <person name="Higgins S."/>
            <person name="Loffler F."/>
        </authorList>
    </citation>
    <scope>NUCLEOTIDE SEQUENCE</scope>
</reference>
<dbReference type="InterPro" id="IPR005531">
    <property type="entry name" value="Asp23"/>
</dbReference>
<name>A0A645I3W6_9ZZZZ</name>
<proteinExistence type="predicted"/>
<sequence>MVGGKTIISEEVFADLAKTAMSKVENVAAAPEDVSTLAAVVKKVADRVIPQVIVKKTDAIAGDDENQQSTVGRVSFEIKITVVYGANIPETTTKLRQVLLDEVERITGYQVDKVDVIVEKLVKSESAAEKEA</sequence>
<dbReference type="EMBL" id="VSSQ01101293">
    <property type="protein sequence ID" value="MPN43104.1"/>
    <property type="molecule type" value="Genomic_DNA"/>
</dbReference>
<dbReference type="Pfam" id="PF03780">
    <property type="entry name" value="Asp23"/>
    <property type="match status" value="1"/>
</dbReference>
<dbReference type="AlphaFoldDB" id="A0A645I3W6"/>
<evidence type="ECO:0000313" key="1">
    <source>
        <dbReference type="EMBL" id="MPN43104.1"/>
    </source>
</evidence>